<evidence type="ECO:0000256" key="1">
    <source>
        <dbReference type="SAM" id="Phobius"/>
    </source>
</evidence>
<dbReference type="EMBL" id="AVPU01000009">
    <property type="protein sequence ID" value="KGM54901.1"/>
    <property type="molecule type" value="Genomic_DNA"/>
</dbReference>
<dbReference type="STRING" id="1385517.N800_02245"/>
<evidence type="ECO:0000313" key="3">
    <source>
        <dbReference type="Proteomes" id="UP000029998"/>
    </source>
</evidence>
<keyword evidence="3" id="KW-1185">Reference proteome</keyword>
<keyword evidence="1" id="KW-0812">Transmembrane</keyword>
<keyword evidence="1" id="KW-0472">Membrane</keyword>
<protein>
    <submittedName>
        <fullName evidence="2">Uncharacterized protein</fullName>
    </submittedName>
</protein>
<accession>A0A0A0EVH4</accession>
<dbReference type="AlphaFoldDB" id="A0A0A0EVH4"/>
<name>A0A0A0EVH4_9GAMM</name>
<feature type="transmembrane region" description="Helical" evidence="1">
    <location>
        <begin position="54"/>
        <end position="76"/>
    </location>
</feature>
<comment type="caution">
    <text evidence="2">The sequence shown here is derived from an EMBL/GenBank/DDBJ whole genome shotgun (WGS) entry which is preliminary data.</text>
</comment>
<feature type="transmembrane region" description="Helical" evidence="1">
    <location>
        <begin position="12"/>
        <end position="34"/>
    </location>
</feature>
<gene>
    <name evidence="2" type="ORF">N800_02245</name>
</gene>
<reference evidence="2 3" key="1">
    <citation type="submission" date="2013-08" db="EMBL/GenBank/DDBJ databases">
        <title>Genome sequencing of Lysobacter.</title>
        <authorList>
            <person name="Zhang S."/>
            <person name="Wang G."/>
        </authorList>
    </citation>
    <scope>NUCLEOTIDE SEQUENCE [LARGE SCALE GENOMIC DNA]</scope>
    <source>
        <strain evidence="2 3">GH1-9</strain>
    </source>
</reference>
<organism evidence="2 3">
    <name type="scientific">Lysobacter daejeonensis GH1-9</name>
    <dbReference type="NCBI Taxonomy" id="1385517"/>
    <lineage>
        <taxon>Bacteria</taxon>
        <taxon>Pseudomonadati</taxon>
        <taxon>Pseudomonadota</taxon>
        <taxon>Gammaproteobacteria</taxon>
        <taxon>Lysobacterales</taxon>
        <taxon>Lysobacteraceae</taxon>
        <taxon>Aerolutibacter</taxon>
    </lineage>
</organism>
<proteinExistence type="predicted"/>
<evidence type="ECO:0000313" key="2">
    <source>
        <dbReference type="EMBL" id="KGM54901.1"/>
    </source>
</evidence>
<keyword evidence="1" id="KW-1133">Transmembrane helix</keyword>
<dbReference type="Proteomes" id="UP000029998">
    <property type="component" value="Unassembled WGS sequence"/>
</dbReference>
<sequence>MTPSRLGTQIFGLCLLLLGGWLCYNSLSAIAYYFQTGTISYGRPPRRVDGELALLFHSGWILMGAWGTSKGVILVATGREPRA</sequence>